<comment type="similarity">
    <text evidence="2">Belongs to the protease inhibitor I16 (SSI) family.</text>
</comment>
<dbReference type="RefSeq" id="WP_200823855.1">
    <property type="nucleotide sequence ID" value="NZ_FNVT01000002.1"/>
</dbReference>
<dbReference type="EMBL" id="FNVT01000002">
    <property type="protein sequence ID" value="SEG38365.1"/>
    <property type="molecule type" value="Genomic_DNA"/>
</dbReference>
<dbReference type="Gene3D" id="3.30.350.10">
    <property type="entry name" value="Subtilisin inhibitor-like"/>
    <property type="match status" value="1"/>
</dbReference>
<evidence type="ECO:0000256" key="6">
    <source>
        <dbReference type="ARBA" id="ARBA00023157"/>
    </source>
</evidence>
<organism evidence="9 10">
    <name type="scientific">Nonomuraea solani</name>
    <dbReference type="NCBI Taxonomy" id="1144553"/>
    <lineage>
        <taxon>Bacteria</taxon>
        <taxon>Bacillati</taxon>
        <taxon>Actinomycetota</taxon>
        <taxon>Actinomycetes</taxon>
        <taxon>Streptosporangiales</taxon>
        <taxon>Streptosporangiaceae</taxon>
        <taxon>Nonomuraea</taxon>
    </lineage>
</organism>
<evidence type="ECO:0000256" key="7">
    <source>
        <dbReference type="SAM" id="SignalP"/>
    </source>
</evidence>
<dbReference type="Proteomes" id="UP000236732">
    <property type="component" value="Unassembled WGS sequence"/>
</dbReference>
<keyword evidence="3" id="KW-0964">Secreted</keyword>
<evidence type="ECO:0000256" key="1">
    <source>
        <dbReference type="ARBA" id="ARBA00004613"/>
    </source>
</evidence>
<feature type="chain" id="PRO_5009291852" evidence="7">
    <location>
        <begin position="36"/>
        <end position="136"/>
    </location>
</feature>
<protein>
    <submittedName>
        <fullName evidence="9">Subtilisin inhibitor-like</fullName>
    </submittedName>
</protein>
<evidence type="ECO:0000256" key="5">
    <source>
        <dbReference type="ARBA" id="ARBA00022900"/>
    </source>
</evidence>
<name>A0A1H5ZRI1_9ACTN</name>
<reference evidence="9 10" key="1">
    <citation type="submission" date="2016-10" db="EMBL/GenBank/DDBJ databases">
        <authorList>
            <person name="de Groot N.N."/>
        </authorList>
    </citation>
    <scope>NUCLEOTIDE SEQUENCE [LARGE SCALE GENOMIC DNA]</scope>
    <source>
        <strain evidence="9 10">CGMCC 4.7037</strain>
    </source>
</reference>
<evidence type="ECO:0000313" key="9">
    <source>
        <dbReference type="EMBL" id="SEG38365.1"/>
    </source>
</evidence>
<feature type="domain" description="Subtilisin inhibitor" evidence="8">
    <location>
        <begin position="56"/>
        <end position="124"/>
    </location>
</feature>
<keyword evidence="10" id="KW-1185">Reference proteome</keyword>
<dbReference type="InterPro" id="IPR023549">
    <property type="entry name" value="Subtilisin_inhibitor"/>
</dbReference>
<evidence type="ECO:0000313" key="10">
    <source>
        <dbReference type="Proteomes" id="UP000236732"/>
    </source>
</evidence>
<dbReference type="GO" id="GO:0004867">
    <property type="term" value="F:serine-type endopeptidase inhibitor activity"/>
    <property type="evidence" value="ECO:0007669"/>
    <property type="project" value="UniProtKB-KW"/>
</dbReference>
<keyword evidence="4" id="KW-0646">Protease inhibitor</keyword>
<gene>
    <name evidence="9" type="ORF">SAMN05444920_102807</name>
</gene>
<evidence type="ECO:0000256" key="2">
    <source>
        <dbReference type="ARBA" id="ARBA00010472"/>
    </source>
</evidence>
<dbReference type="InterPro" id="IPR036819">
    <property type="entry name" value="Subtilisin_inhibitor-like_sf"/>
</dbReference>
<comment type="subcellular location">
    <subcellularLocation>
        <location evidence="1">Secreted</location>
    </subcellularLocation>
</comment>
<evidence type="ECO:0000256" key="3">
    <source>
        <dbReference type="ARBA" id="ARBA00022525"/>
    </source>
</evidence>
<feature type="signal peptide" evidence="7">
    <location>
        <begin position="1"/>
        <end position="35"/>
    </location>
</feature>
<sequence length="136" mass="14147">MKLALPTALARKLTALGLCAAATLASPFTTLPAAAAAAAPGAELLITVTPHDGGAYSTRLTCDPDGGLHPNPPAACRVLRAVDGYVENLNVDPGPCPLIWDPVDVEVNGRWYDMPVEFAAEFPNGCAMRRKLGPVV</sequence>
<keyword evidence="6" id="KW-1015">Disulfide bond</keyword>
<dbReference type="SUPFAM" id="SSF55399">
    <property type="entry name" value="Subtilisin inhibitor"/>
    <property type="match status" value="1"/>
</dbReference>
<evidence type="ECO:0000259" key="8">
    <source>
        <dbReference type="Pfam" id="PF00720"/>
    </source>
</evidence>
<keyword evidence="7" id="KW-0732">Signal</keyword>
<dbReference type="AlphaFoldDB" id="A0A1H5ZRI1"/>
<dbReference type="GO" id="GO:0005576">
    <property type="term" value="C:extracellular region"/>
    <property type="evidence" value="ECO:0007669"/>
    <property type="project" value="UniProtKB-SubCell"/>
</dbReference>
<accession>A0A1H5ZRI1</accession>
<evidence type="ECO:0000256" key="4">
    <source>
        <dbReference type="ARBA" id="ARBA00022690"/>
    </source>
</evidence>
<keyword evidence="5" id="KW-0722">Serine protease inhibitor</keyword>
<proteinExistence type="inferred from homology"/>
<dbReference type="Pfam" id="PF00720">
    <property type="entry name" value="SSI"/>
    <property type="match status" value="1"/>
</dbReference>